<dbReference type="InterPro" id="IPR002125">
    <property type="entry name" value="CMP_dCMP_dom"/>
</dbReference>
<evidence type="ECO:0000256" key="3">
    <source>
        <dbReference type="ARBA" id="ARBA00005009"/>
    </source>
</evidence>
<dbReference type="RefSeq" id="XP_037222074.1">
    <property type="nucleotide sequence ID" value="XM_037361782.1"/>
</dbReference>
<dbReference type="PRINTS" id="PR00099">
    <property type="entry name" value="CPSGATASE"/>
</dbReference>
<feature type="domain" description="CMP/dCMP-type deaminase" evidence="18">
    <location>
        <begin position="240"/>
        <end position="370"/>
    </location>
</feature>
<dbReference type="NCBIfam" id="TIGR01823">
    <property type="entry name" value="PabB-fungal"/>
    <property type="match status" value="1"/>
</dbReference>
<dbReference type="PROSITE" id="PS51273">
    <property type="entry name" value="GATASE_TYPE_1"/>
    <property type="match status" value="1"/>
</dbReference>
<protein>
    <recommendedName>
        <fullName evidence="17">Deoxycytidylate deaminase</fullName>
        <ecNumber evidence="6">2.6.1.85</ecNumber>
        <ecNumber evidence="15">3.5.4.12</ecNumber>
    </recommendedName>
    <alternativeName>
        <fullName evidence="13">Para-aminobenzoate synthase</fullName>
    </alternativeName>
    <alternativeName>
        <fullName evidence="16">dCMP deaminase</fullName>
    </alternativeName>
    <alternativeName>
        <fullName evidence="14">p-aminobenzoic acid synthase</fullName>
    </alternativeName>
</protein>
<dbReference type="PROSITE" id="PS51747">
    <property type="entry name" value="CYT_DCMP_DEAMINASES_2"/>
    <property type="match status" value="1"/>
</dbReference>
<dbReference type="EC" id="3.5.4.12" evidence="15"/>
<sequence>MTENIALDANVHYVCCYHRAVLSAQLGTLLTNGPSGTRCAGKTAVQEYLAAKDFERVAIRPDLEQLSDTSSDVISTFDDLYEDPVAVKHLSFLSMGPAPSVPPAISNRHKTRYFTSPALMLDFVTREWRRDWVTVDLTTRDTLEMFMLRPFVLVLSIDAPLFDRFNRFNSSNSPPATLEEFVNEDDYRVFGAGPQESTSSLHGIRDLVDIHVSNPFKKLSELHQYLDDLNLLDPGHLRPNWDAYFMTLASLASRRSNCMKRRVGAVLVRENRILATGYNGTPRGLTNCNEGGCIRCNMTAYPGDVEYECVCLHAEENALLEAGRERVGMGSVLYCNTCPCLTCTIKIIQAGVKTVVYNLSYKVDDASARLMAEAGVELRRFQPVNNPKPFTKTSSPPARRRRWSAWSLFITAIDLPDCRPRILLIDSYDSFTFNLASLCKQAVSGCSIHIIRNDQLTIEQVAPSLVYFDAVIISPGPGSPENDNDVGIIKHLWNFDIPIFGVCLGLQSLGLAFGARVARLPTVKHGQISTIHHAGRDIFEGVEAVDAVRYHSLHIVLSPQATQIEEIAFADDKEDNGHVVMAIRHVSKPFWAVQYHPESVRTRGGGLKVIQNFWRLAQSWNIKNGRNILTWTPNMTVLFGNSWPSLRSSSDPRVVPEHRPLATVDSLNLPDLTSTAVCELFGVEDREDAPFVLLDSAAHPGRYSIMGCLMQTSPQILYYVPDEHVTVIRGQQSERHELEGVDIWSWLAKFMAKRRFRGLHPDSPFSGGLVGILSYELGVHQLNVPIRQHTTPGDRYPDVNMVFVERSIVMDSETGQVYVQSIIEEDLWVADTIQTLRNFSPSYKSAPSVPSATAAALPSEQAYIARIDAAMEHLSAGDSYELCLTARTTVRVPKDRNGSSSWRRYKALRSKNPAPYSAYLRLHPTTFLSSSPERFMLISQPPNPMVAEELLAGSVKEVAENLMIVDLIRHDLHSVVGEDVQVRQFCTVEEYETVWQLVSVIEGKLEHGLPEAEDPDSQIGWEILKTSLPPGSMTGAPKKRSVEILQNLEDTQRNLYSGVFGYWCVGGSMDWSVAIRSCFKLSRPEDSSEEEEWHIGAGGAITALSEQEAEWDEMKAKLQSTIAAFYE</sequence>
<evidence type="ECO:0000256" key="12">
    <source>
        <dbReference type="ARBA" id="ARBA00022962"/>
    </source>
</evidence>
<evidence type="ECO:0000256" key="1">
    <source>
        <dbReference type="ARBA" id="ARBA00001000"/>
    </source>
</evidence>
<comment type="pathway">
    <text evidence="3">Cofactor biosynthesis; tetrahydrofolate biosynthesis; 4-aminobenzoate from chorismate: step 1/2.</text>
</comment>
<evidence type="ECO:0000256" key="9">
    <source>
        <dbReference type="ARBA" id="ARBA00022801"/>
    </source>
</evidence>
<dbReference type="InterPro" id="IPR016192">
    <property type="entry name" value="APOBEC/CMP_deaminase_Zn-bd"/>
</dbReference>
<dbReference type="Gene3D" id="3.40.50.880">
    <property type="match status" value="1"/>
</dbReference>
<evidence type="ECO:0000256" key="8">
    <source>
        <dbReference type="ARBA" id="ARBA00022723"/>
    </source>
</evidence>
<evidence type="ECO:0000256" key="7">
    <source>
        <dbReference type="ARBA" id="ARBA00022679"/>
    </source>
</evidence>
<dbReference type="CDD" id="cd01286">
    <property type="entry name" value="deoxycytidylate_deaminase"/>
    <property type="match status" value="1"/>
</dbReference>
<dbReference type="Pfam" id="PF00425">
    <property type="entry name" value="Chorismate_bind"/>
    <property type="match status" value="1"/>
</dbReference>
<dbReference type="GO" id="GO:0046820">
    <property type="term" value="F:4-amino-4-deoxychorismate synthase activity"/>
    <property type="evidence" value="ECO:0007669"/>
    <property type="project" value="UniProtKB-EC"/>
</dbReference>
<dbReference type="AlphaFoldDB" id="A0A8H6SVN9"/>
<evidence type="ECO:0000256" key="15">
    <source>
        <dbReference type="ARBA" id="ARBA00038938"/>
    </source>
</evidence>
<keyword evidence="7" id="KW-0808">Transferase</keyword>
<comment type="catalytic activity">
    <reaction evidence="1">
        <text>chorismate + L-glutamine = 4-amino-4-deoxychorismate + L-glutamate</text>
        <dbReference type="Rhea" id="RHEA:11672"/>
        <dbReference type="ChEBI" id="CHEBI:29748"/>
        <dbReference type="ChEBI" id="CHEBI:29985"/>
        <dbReference type="ChEBI" id="CHEBI:58359"/>
        <dbReference type="ChEBI" id="CHEBI:58406"/>
        <dbReference type="EC" id="2.6.1.85"/>
    </reaction>
</comment>
<evidence type="ECO:0000256" key="13">
    <source>
        <dbReference type="ARBA" id="ARBA00031329"/>
    </source>
</evidence>
<evidence type="ECO:0000256" key="11">
    <source>
        <dbReference type="ARBA" id="ARBA00022909"/>
    </source>
</evidence>
<dbReference type="GO" id="GO:0005737">
    <property type="term" value="C:cytoplasm"/>
    <property type="evidence" value="ECO:0007669"/>
    <property type="project" value="TreeGrafter"/>
</dbReference>
<keyword evidence="20" id="KW-1185">Reference proteome</keyword>
<keyword evidence="12" id="KW-0315">Glutamine amidotransferase</keyword>
<keyword evidence="8" id="KW-0479">Metal-binding</keyword>
<dbReference type="GO" id="GO:0008153">
    <property type="term" value="P:4-aminobenzoate biosynthetic process"/>
    <property type="evidence" value="ECO:0007669"/>
    <property type="project" value="TreeGrafter"/>
</dbReference>
<dbReference type="Pfam" id="PF00117">
    <property type="entry name" value="GATase"/>
    <property type="match status" value="1"/>
</dbReference>
<dbReference type="SUPFAM" id="SSF56322">
    <property type="entry name" value="ADC synthase"/>
    <property type="match status" value="1"/>
</dbReference>
<dbReference type="InterPro" id="IPR016193">
    <property type="entry name" value="Cytidine_deaminase-like"/>
</dbReference>
<dbReference type="NCBIfam" id="TIGR00566">
    <property type="entry name" value="trpG_papA"/>
    <property type="match status" value="1"/>
</dbReference>
<dbReference type="InterPro" id="IPR019999">
    <property type="entry name" value="Anth_synth_I-like"/>
</dbReference>
<keyword evidence="11" id="KW-0289">Folate biosynthesis</keyword>
<evidence type="ECO:0000259" key="18">
    <source>
        <dbReference type="PROSITE" id="PS51747"/>
    </source>
</evidence>
<dbReference type="GO" id="GO:0000162">
    <property type="term" value="P:L-tryptophan biosynthetic process"/>
    <property type="evidence" value="ECO:0007669"/>
    <property type="project" value="TreeGrafter"/>
</dbReference>
<dbReference type="OrthoDB" id="64220at2759"/>
<dbReference type="SUPFAM" id="SSF53927">
    <property type="entry name" value="Cytidine deaminase-like"/>
    <property type="match status" value="1"/>
</dbReference>
<dbReference type="InterPro" id="IPR006221">
    <property type="entry name" value="TrpG/PapA_dom"/>
</dbReference>
<dbReference type="Gene3D" id="3.60.120.10">
    <property type="entry name" value="Anthranilate synthase"/>
    <property type="match status" value="1"/>
</dbReference>
<dbReference type="GO" id="GO:0004132">
    <property type="term" value="F:dCMP deaminase activity"/>
    <property type="evidence" value="ECO:0007669"/>
    <property type="project" value="UniProtKB-EC"/>
</dbReference>
<comment type="similarity">
    <text evidence="5">Belongs to the cytidine and deoxycytidylate deaminase family.</text>
</comment>
<comment type="similarity">
    <text evidence="4">In the C-terminal section; belongs to the anthranilate synthase component I family.</text>
</comment>
<dbReference type="Gene3D" id="3.40.140.10">
    <property type="entry name" value="Cytidine Deaminase, domain 2"/>
    <property type="match status" value="1"/>
</dbReference>
<dbReference type="GO" id="GO:0046654">
    <property type="term" value="P:tetrahydrofolate biosynthetic process"/>
    <property type="evidence" value="ECO:0007669"/>
    <property type="project" value="UniProtKB-UniPathway"/>
</dbReference>
<organism evidence="19 20">
    <name type="scientific">Mycena indigotica</name>
    <dbReference type="NCBI Taxonomy" id="2126181"/>
    <lineage>
        <taxon>Eukaryota</taxon>
        <taxon>Fungi</taxon>
        <taxon>Dikarya</taxon>
        <taxon>Basidiomycota</taxon>
        <taxon>Agaricomycotina</taxon>
        <taxon>Agaricomycetes</taxon>
        <taxon>Agaricomycetidae</taxon>
        <taxon>Agaricales</taxon>
        <taxon>Marasmiineae</taxon>
        <taxon>Mycenaceae</taxon>
        <taxon>Mycena</taxon>
    </lineage>
</organism>
<dbReference type="PRINTS" id="PR00096">
    <property type="entry name" value="GATASE"/>
</dbReference>
<dbReference type="Proteomes" id="UP000636479">
    <property type="component" value="Unassembled WGS sequence"/>
</dbReference>
<dbReference type="PRINTS" id="PR00097">
    <property type="entry name" value="ANTSNTHASEII"/>
</dbReference>
<evidence type="ECO:0000256" key="6">
    <source>
        <dbReference type="ARBA" id="ARBA00013139"/>
    </source>
</evidence>
<evidence type="ECO:0000256" key="17">
    <source>
        <dbReference type="ARBA" id="ARBA00071582"/>
    </source>
</evidence>
<dbReference type="InterPro" id="IPR035105">
    <property type="entry name" value="Deoxycytidylate_deaminase_dom"/>
</dbReference>
<accession>A0A8H6SVN9</accession>
<keyword evidence="9" id="KW-0378">Hydrolase</keyword>
<dbReference type="GeneID" id="59344298"/>
<dbReference type="GO" id="GO:0006139">
    <property type="term" value="P:nucleobase-containing compound metabolic process"/>
    <property type="evidence" value="ECO:0007669"/>
    <property type="project" value="UniProtKB-ARBA"/>
</dbReference>
<evidence type="ECO:0000313" key="19">
    <source>
        <dbReference type="EMBL" id="KAF7307055.1"/>
    </source>
</evidence>
<dbReference type="Pfam" id="PF00383">
    <property type="entry name" value="dCMP_cyt_deam_1"/>
    <property type="match status" value="1"/>
</dbReference>
<proteinExistence type="inferred from homology"/>
<evidence type="ECO:0000256" key="16">
    <source>
        <dbReference type="ARBA" id="ARBA00041763"/>
    </source>
</evidence>
<dbReference type="FunFam" id="3.40.140.10:FF:000035">
    <property type="entry name" value="dCMP deaminase"/>
    <property type="match status" value="1"/>
</dbReference>
<dbReference type="SUPFAM" id="SSF52317">
    <property type="entry name" value="Class I glutamine amidotransferase-like"/>
    <property type="match status" value="1"/>
</dbReference>
<dbReference type="InterPro" id="IPR029062">
    <property type="entry name" value="Class_I_gatase-like"/>
</dbReference>
<dbReference type="InterPro" id="IPR006805">
    <property type="entry name" value="Anth_synth_I_N"/>
</dbReference>
<dbReference type="GO" id="GO:0046656">
    <property type="term" value="P:folic acid biosynthetic process"/>
    <property type="evidence" value="ECO:0007669"/>
    <property type="project" value="UniProtKB-KW"/>
</dbReference>
<dbReference type="InterPro" id="IPR010117">
    <property type="entry name" value="PabB_fungal"/>
</dbReference>
<dbReference type="EC" id="2.6.1.85" evidence="6"/>
<reference evidence="19" key="1">
    <citation type="submission" date="2020-05" db="EMBL/GenBank/DDBJ databases">
        <title>Mycena genomes resolve the evolution of fungal bioluminescence.</title>
        <authorList>
            <person name="Tsai I.J."/>
        </authorList>
    </citation>
    <scope>NUCLEOTIDE SEQUENCE</scope>
    <source>
        <strain evidence="19">171206Taipei</strain>
    </source>
</reference>
<dbReference type="EMBL" id="JACAZF010000004">
    <property type="protein sequence ID" value="KAF7307055.1"/>
    <property type="molecule type" value="Genomic_DNA"/>
</dbReference>
<comment type="caution">
    <text evidence="19">The sequence shown here is derived from an EMBL/GenBank/DDBJ whole genome shotgun (WGS) entry which is preliminary data.</text>
</comment>
<dbReference type="PROSITE" id="PS00903">
    <property type="entry name" value="CYT_DCMP_DEAMINASES_1"/>
    <property type="match status" value="1"/>
</dbReference>
<evidence type="ECO:0000256" key="10">
    <source>
        <dbReference type="ARBA" id="ARBA00022833"/>
    </source>
</evidence>
<dbReference type="UniPathway" id="UPA00077">
    <property type="reaction ID" value="UER00149"/>
</dbReference>
<keyword evidence="10" id="KW-0862">Zinc</keyword>
<evidence type="ECO:0000256" key="2">
    <source>
        <dbReference type="ARBA" id="ARBA00001947"/>
    </source>
</evidence>
<dbReference type="InterPro" id="IPR015890">
    <property type="entry name" value="Chorismate_C"/>
</dbReference>
<gene>
    <name evidence="19" type="ORF">MIND_00498600</name>
</gene>
<evidence type="ECO:0000256" key="14">
    <source>
        <dbReference type="ARBA" id="ARBA00031904"/>
    </source>
</evidence>
<dbReference type="PANTHER" id="PTHR11236:SF18">
    <property type="entry name" value="AMINODEOXYCHORISMATE SYNTHASE"/>
    <property type="match status" value="1"/>
</dbReference>
<dbReference type="CDD" id="cd01743">
    <property type="entry name" value="GATase1_Anthranilate_Synthase"/>
    <property type="match status" value="1"/>
</dbReference>
<evidence type="ECO:0000256" key="4">
    <source>
        <dbReference type="ARBA" id="ARBA00005970"/>
    </source>
</evidence>
<evidence type="ECO:0000313" key="20">
    <source>
        <dbReference type="Proteomes" id="UP000636479"/>
    </source>
</evidence>
<name>A0A8H6SVN9_9AGAR</name>
<dbReference type="PANTHER" id="PTHR11236">
    <property type="entry name" value="AMINOBENZOATE/ANTHRANILATE SYNTHASE"/>
    <property type="match status" value="1"/>
</dbReference>
<dbReference type="Pfam" id="PF04715">
    <property type="entry name" value="Anth_synt_I_N"/>
    <property type="match status" value="1"/>
</dbReference>
<dbReference type="InterPro" id="IPR017926">
    <property type="entry name" value="GATASE"/>
</dbReference>
<dbReference type="GO" id="GO:0008270">
    <property type="term" value="F:zinc ion binding"/>
    <property type="evidence" value="ECO:0007669"/>
    <property type="project" value="InterPro"/>
</dbReference>
<evidence type="ECO:0000256" key="5">
    <source>
        <dbReference type="ARBA" id="ARBA00006576"/>
    </source>
</evidence>
<comment type="cofactor">
    <cofactor evidence="2">
        <name>Zn(2+)</name>
        <dbReference type="ChEBI" id="CHEBI:29105"/>
    </cofactor>
</comment>
<dbReference type="InterPro" id="IPR005801">
    <property type="entry name" value="ADC_synthase"/>
</dbReference>